<evidence type="ECO:0008006" key="4">
    <source>
        <dbReference type="Google" id="ProtNLM"/>
    </source>
</evidence>
<feature type="chain" id="PRO_5045371736" description="Alpha/beta hydrolase" evidence="1">
    <location>
        <begin position="20"/>
        <end position="222"/>
    </location>
</feature>
<gene>
    <name evidence="2" type="ORF">RQM59_00785</name>
</gene>
<keyword evidence="3" id="KW-1185">Reference proteome</keyword>
<dbReference type="InterPro" id="IPR029058">
    <property type="entry name" value="AB_hydrolase_fold"/>
</dbReference>
<keyword evidence="1" id="KW-0732">Signal</keyword>
<dbReference type="Gene3D" id="3.40.50.1820">
    <property type="entry name" value="alpha/beta hydrolase"/>
    <property type="match status" value="1"/>
</dbReference>
<evidence type="ECO:0000256" key="1">
    <source>
        <dbReference type="SAM" id="SignalP"/>
    </source>
</evidence>
<proteinExistence type="predicted"/>
<dbReference type="EMBL" id="JAVTTO010000001">
    <property type="protein sequence ID" value="MDT7830892.1"/>
    <property type="molecule type" value="Genomic_DNA"/>
</dbReference>
<comment type="caution">
    <text evidence="2">The sequence shown here is derived from an EMBL/GenBank/DDBJ whole genome shotgun (WGS) entry which is preliminary data.</text>
</comment>
<dbReference type="RefSeq" id="WP_349240148.1">
    <property type="nucleotide sequence ID" value="NZ_JAVTTO010000001.1"/>
</dbReference>
<protein>
    <recommendedName>
        <fullName evidence="4">Alpha/beta hydrolase</fullName>
    </recommendedName>
</protein>
<sequence length="222" mass="25405">MKNTFVLICFLLMVGLAFGQHKKENTIFKNTDGVKMKYAYNLPKNYAKNKEYHVLIAPGGGTADDSNDFLFWGRNTANYDWILIETNATIRPNNMKTLKAFFDHLKQQFKPKGNKFHIMGFSANSAGAFKTVLNLPEYFHSITGVPGHPRTANKRELIKLKNIKVNFIVGEHDGYWLNSAKRFNTTLKELGVEVKLQIVKGGGHVLKEIIGDRFMKFMEWLK</sequence>
<organism evidence="2 3">
    <name type="scientific">Asprobacillus argus</name>
    <dbReference type="NCBI Taxonomy" id="3076534"/>
    <lineage>
        <taxon>Bacteria</taxon>
        <taxon>Pseudomonadati</taxon>
        <taxon>Bacteroidota</taxon>
        <taxon>Flavobacteriia</taxon>
        <taxon>Flavobacteriales</taxon>
        <taxon>Flavobacteriaceae</taxon>
        <taxon>Asprobacillus</taxon>
    </lineage>
</organism>
<dbReference type="Proteomes" id="UP001257277">
    <property type="component" value="Unassembled WGS sequence"/>
</dbReference>
<evidence type="ECO:0000313" key="3">
    <source>
        <dbReference type="Proteomes" id="UP001257277"/>
    </source>
</evidence>
<dbReference type="SUPFAM" id="SSF53474">
    <property type="entry name" value="alpha/beta-Hydrolases"/>
    <property type="match status" value="1"/>
</dbReference>
<reference evidence="2 3" key="1">
    <citation type="submission" date="2023-09" db="EMBL/GenBank/DDBJ databases">
        <title>Novel taxa isolated from Blanes Bay.</title>
        <authorList>
            <person name="Rey-Velasco X."/>
            <person name="Lucena T."/>
        </authorList>
    </citation>
    <scope>NUCLEOTIDE SEQUENCE [LARGE SCALE GENOMIC DNA]</scope>
    <source>
        <strain evidence="2 3">S356</strain>
    </source>
</reference>
<evidence type="ECO:0000313" key="2">
    <source>
        <dbReference type="EMBL" id="MDT7830892.1"/>
    </source>
</evidence>
<feature type="signal peptide" evidence="1">
    <location>
        <begin position="1"/>
        <end position="19"/>
    </location>
</feature>
<name>A0ABU3LCU6_9FLAO</name>
<accession>A0ABU3LCU6</accession>